<reference evidence="3" key="1">
    <citation type="journal article" date="2005" name="Nature">
        <title>The map-based sequence of the rice genome.</title>
        <authorList>
            <consortium name="International rice genome sequencing project (IRGSP)"/>
            <person name="Matsumoto T."/>
            <person name="Wu J."/>
            <person name="Kanamori H."/>
            <person name="Katayose Y."/>
            <person name="Fujisawa M."/>
            <person name="Namiki N."/>
            <person name="Mizuno H."/>
            <person name="Yamamoto K."/>
            <person name="Antonio B.A."/>
            <person name="Baba T."/>
            <person name="Sakata K."/>
            <person name="Nagamura Y."/>
            <person name="Aoki H."/>
            <person name="Arikawa K."/>
            <person name="Arita K."/>
            <person name="Bito T."/>
            <person name="Chiden Y."/>
            <person name="Fujitsuka N."/>
            <person name="Fukunaka R."/>
            <person name="Hamada M."/>
            <person name="Harada C."/>
            <person name="Hayashi A."/>
            <person name="Hijishita S."/>
            <person name="Honda M."/>
            <person name="Hosokawa S."/>
            <person name="Ichikawa Y."/>
            <person name="Idonuma A."/>
            <person name="Iijima M."/>
            <person name="Ikeda M."/>
            <person name="Ikeno M."/>
            <person name="Ito K."/>
            <person name="Ito S."/>
            <person name="Ito T."/>
            <person name="Ito Y."/>
            <person name="Ito Y."/>
            <person name="Iwabuchi A."/>
            <person name="Kamiya K."/>
            <person name="Karasawa W."/>
            <person name="Kurita K."/>
            <person name="Katagiri S."/>
            <person name="Kikuta A."/>
            <person name="Kobayashi H."/>
            <person name="Kobayashi N."/>
            <person name="Machita K."/>
            <person name="Maehara T."/>
            <person name="Masukawa M."/>
            <person name="Mizubayashi T."/>
            <person name="Mukai Y."/>
            <person name="Nagasaki H."/>
            <person name="Nagata Y."/>
            <person name="Naito S."/>
            <person name="Nakashima M."/>
            <person name="Nakama Y."/>
            <person name="Nakamichi Y."/>
            <person name="Nakamura M."/>
            <person name="Meguro A."/>
            <person name="Negishi M."/>
            <person name="Ohta I."/>
            <person name="Ohta T."/>
            <person name="Okamoto M."/>
            <person name="Ono N."/>
            <person name="Saji S."/>
            <person name="Sakaguchi M."/>
            <person name="Sakai K."/>
            <person name="Shibata M."/>
            <person name="Shimokawa T."/>
            <person name="Song J."/>
            <person name="Takazaki Y."/>
            <person name="Terasawa K."/>
            <person name="Tsugane M."/>
            <person name="Tsuji K."/>
            <person name="Ueda S."/>
            <person name="Waki K."/>
            <person name="Yamagata H."/>
            <person name="Yamamoto M."/>
            <person name="Yamamoto S."/>
            <person name="Yamane H."/>
            <person name="Yoshiki S."/>
            <person name="Yoshihara R."/>
            <person name="Yukawa K."/>
            <person name="Zhong H."/>
            <person name="Yano M."/>
            <person name="Yuan Q."/>
            <person name="Ouyang S."/>
            <person name="Liu J."/>
            <person name="Jones K.M."/>
            <person name="Gansberger K."/>
            <person name="Moffat K."/>
            <person name="Hill J."/>
            <person name="Bera J."/>
            <person name="Fadrosh D."/>
            <person name="Jin S."/>
            <person name="Johri S."/>
            <person name="Kim M."/>
            <person name="Overton L."/>
            <person name="Reardon M."/>
            <person name="Tsitrin T."/>
            <person name="Vuong H."/>
            <person name="Weaver B."/>
            <person name="Ciecko A."/>
            <person name="Tallon L."/>
            <person name="Jackson J."/>
            <person name="Pai G."/>
            <person name="Aken S.V."/>
            <person name="Utterback T."/>
            <person name="Reidmuller S."/>
            <person name="Feldblyum T."/>
            <person name="Hsiao J."/>
            <person name="Zismann V."/>
            <person name="Iobst S."/>
            <person name="de Vazeille A.R."/>
            <person name="Buell C.R."/>
            <person name="Ying K."/>
            <person name="Li Y."/>
            <person name="Lu T."/>
            <person name="Huang Y."/>
            <person name="Zhao Q."/>
            <person name="Feng Q."/>
            <person name="Zhang L."/>
            <person name="Zhu J."/>
            <person name="Weng Q."/>
            <person name="Mu J."/>
            <person name="Lu Y."/>
            <person name="Fan D."/>
            <person name="Liu Y."/>
            <person name="Guan J."/>
            <person name="Zhang Y."/>
            <person name="Yu S."/>
            <person name="Liu X."/>
            <person name="Zhang Y."/>
            <person name="Hong G."/>
            <person name="Han B."/>
            <person name="Choisne N."/>
            <person name="Demange N."/>
            <person name="Orjeda G."/>
            <person name="Samain S."/>
            <person name="Cattolico L."/>
            <person name="Pelletier E."/>
            <person name="Couloux A."/>
            <person name="Segurens B."/>
            <person name="Wincker P."/>
            <person name="D'Hont A."/>
            <person name="Scarpelli C."/>
            <person name="Weissenbach J."/>
            <person name="Salanoubat M."/>
            <person name="Quetier F."/>
            <person name="Yu Y."/>
            <person name="Kim H.R."/>
            <person name="Rambo T."/>
            <person name="Currie J."/>
            <person name="Collura K."/>
            <person name="Luo M."/>
            <person name="Yang T."/>
            <person name="Ammiraju J.S.S."/>
            <person name="Engler F."/>
            <person name="Soderlund C."/>
            <person name="Wing R.A."/>
            <person name="Palmer L.E."/>
            <person name="de la Bastide M."/>
            <person name="Spiegel L."/>
            <person name="Nascimento L."/>
            <person name="Zutavern T."/>
            <person name="O'Shaughnessy A."/>
            <person name="Dike S."/>
            <person name="Dedhia N."/>
            <person name="Preston R."/>
            <person name="Balija V."/>
            <person name="McCombie W.R."/>
            <person name="Chow T."/>
            <person name="Chen H."/>
            <person name="Chung M."/>
            <person name="Chen C."/>
            <person name="Shaw J."/>
            <person name="Wu H."/>
            <person name="Hsiao K."/>
            <person name="Chao Y."/>
            <person name="Chu M."/>
            <person name="Cheng C."/>
            <person name="Hour A."/>
            <person name="Lee P."/>
            <person name="Lin S."/>
            <person name="Lin Y."/>
            <person name="Liou J."/>
            <person name="Liu S."/>
            <person name="Hsing Y."/>
            <person name="Raghuvanshi S."/>
            <person name="Mohanty A."/>
            <person name="Bharti A.K."/>
            <person name="Gaur A."/>
            <person name="Gupta V."/>
            <person name="Kumar D."/>
            <person name="Ravi V."/>
            <person name="Vij S."/>
            <person name="Kapur A."/>
            <person name="Khurana P."/>
            <person name="Khurana P."/>
            <person name="Khurana J.P."/>
            <person name="Tyagi A.K."/>
            <person name="Gaikwad K."/>
            <person name="Singh A."/>
            <person name="Dalal V."/>
            <person name="Srivastava S."/>
            <person name="Dixit A."/>
            <person name="Pal A.K."/>
            <person name="Ghazi I.A."/>
            <person name="Yadav M."/>
            <person name="Pandit A."/>
            <person name="Bhargava A."/>
            <person name="Sureshbabu K."/>
            <person name="Batra K."/>
            <person name="Sharma T.R."/>
            <person name="Mohapatra T."/>
            <person name="Singh N.K."/>
            <person name="Messing J."/>
            <person name="Nelson A.B."/>
            <person name="Fuks G."/>
            <person name="Kavchok S."/>
            <person name="Keizer G."/>
            <person name="Linton E."/>
            <person name="Llaca V."/>
            <person name="Song R."/>
            <person name="Tanyolac B."/>
            <person name="Young S."/>
            <person name="Ho-Il K."/>
            <person name="Hahn J.H."/>
            <person name="Sangsakoo G."/>
            <person name="Vanavichit A."/>
            <person name="de Mattos Luiz.A.T."/>
            <person name="Zimmer P.D."/>
            <person name="Malone G."/>
            <person name="Dellagostin O."/>
            <person name="de Oliveira A.C."/>
            <person name="Bevan M."/>
            <person name="Bancroft I."/>
            <person name="Minx P."/>
            <person name="Cordum H."/>
            <person name="Wilson R."/>
            <person name="Cheng Z."/>
            <person name="Jin W."/>
            <person name="Jiang J."/>
            <person name="Leong S.A."/>
            <person name="Iwama H."/>
            <person name="Gojobori T."/>
            <person name="Itoh T."/>
            <person name="Niimura Y."/>
            <person name="Fujii Y."/>
            <person name="Habara T."/>
            <person name="Sakai H."/>
            <person name="Sato Y."/>
            <person name="Wilson G."/>
            <person name="Kumar K."/>
            <person name="McCouch S."/>
            <person name="Juretic N."/>
            <person name="Hoen D."/>
            <person name="Wright S."/>
            <person name="Bruskiewich R."/>
            <person name="Bureau T."/>
            <person name="Miyao A."/>
            <person name="Hirochika H."/>
            <person name="Nishikawa T."/>
            <person name="Kadowaki K."/>
            <person name="Sugiura M."/>
            <person name="Burr B."/>
            <person name="Sasaki T."/>
        </authorList>
    </citation>
    <scope>NUCLEOTIDE SEQUENCE [LARGE SCALE GENOMIC DNA]</scope>
    <source>
        <strain evidence="3">cv. Nipponbare</strain>
    </source>
</reference>
<evidence type="ECO:0000313" key="3">
    <source>
        <dbReference type="Proteomes" id="UP000059680"/>
    </source>
</evidence>
<accession>A0A0P0YD63</accession>
<dbReference type="Proteomes" id="UP000059680">
    <property type="component" value="Chromosome 12"/>
</dbReference>
<evidence type="ECO:0007829" key="4">
    <source>
        <dbReference type="PeptideAtlas" id="A0A0P0YD63"/>
    </source>
</evidence>
<proteinExistence type="evidence at protein level"/>
<reference evidence="2 3" key="2">
    <citation type="journal article" date="2013" name="Plant Cell Physiol.">
        <title>Rice Annotation Project Database (RAP-DB): an integrative and interactive database for rice genomics.</title>
        <authorList>
            <person name="Sakai H."/>
            <person name="Lee S.S."/>
            <person name="Tanaka T."/>
            <person name="Numa H."/>
            <person name="Kim J."/>
            <person name="Kawahara Y."/>
            <person name="Wakimoto H."/>
            <person name="Yang C.C."/>
            <person name="Iwamoto M."/>
            <person name="Abe T."/>
            <person name="Yamada Y."/>
            <person name="Muto A."/>
            <person name="Inokuchi H."/>
            <person name="Ikemura T."/>
            <person name="Matsumoto T."/>
            <person name="Sasaki T."/>
            <person name="Itoh T."/>
        </authorList>
    </citation>
    <scope>NUCLEOTIDE SEQUENCE [LARGE SCALE GENOMIC DNA]</scope>
    <source>
        <strain evidence="3">cv. Nipponbare</strain>
    </source>
</reference>
<organism evidence="2 3">
    <name type="scientific">Oryza sativa subsp. japonica</name>
    <name type="common">Rice</name>
    <dbReference type="NCBI Taxonomy" id="39947"/>
    <lineage>
        <taxon>Eukaryota</taxon>
        <taxon>Viridiplantae</taxon>
        <taxon>Streptophyta</taxon>
        <taxon>Embryophyta</taxon>
        <taxon>Tracheophyta</taxon>
        <taxon>Spermatophyta</taxon>
        <taxon>Magnoliopsida</taxon>
        <taxon>Liliopsida</taxon>
        <taxon>Poales</taxon>
        <taxon>Poaceae</taxon>
        <taxon>BOP clade</taxon>
        <taxon>Oryzoideae</taxon>
        <taxon>Oryzeae</taxon>
        <taxon>Oryzinae</taxon>
        <taxon>Oryza</taxon>
        <taxon>Oryza sativa</taxon>
    </lineage>
</organism>
<dbReference type="ExpressionAtlas" id="A0A0P0YD63">
    <property type="expression patterns" value="baseline and differential"/>
</dbReference>
<sequence>MKYMKLGSKPDVFQTEGNNIR</sequence>
<dbReference type="AlphaFoldDB" id="A0A0P0YD63"/>
<evidence type="ECO:0000256" key="1">
    <source>
        <dbReference type="SAM" id="MobiDB-lite"/>
    </source>
</evidence>
<reference evidence="2 3" key="3">
    <citation type="journal article" date="2013" name="Rice">
        <title>Improvement of the Oryza sativa Nipponbare reference genome using next generation sequence and optical map data.</title>
        <authorList>
            <person name="Kawahara Y."/>
            <person name="de la Bastide M."/>
            <person name="Hamilton J.P."/>
            <person name="Kanamori H."/>
            <person name="McCombie W.R."/>
            <person name="Ouyang S."/>
            <person name="Schwartz D.C."/>
            <person name="Tanaka T."/>
            <person name="Wu J."/>
            <person name="Zhou S."/>
            <person name="Childs K.L."/>
            <person name="Davidson R.M."/>
            <person name="Lin H."/>
            <person name="Quesada-Ocampo L."/>
            <person name="Vaillancourt B."/>
            <person name="Sakai H."/>
            <person name="Lee S.S."/>
            <person name="Kim J."/>
            <person name="Numa H."/>
            <person name="Itoh T."/>
            <person name="Buell C.R."/>
            <person name="Matsumoto T."/>
        </authorList>
    </citation>
    <scope>NUCLEOTIDE SEQUENCE [LARGE SCALE GENOMIC DNA]</scope>
    <source>
        <strain evidence="3">cv. Nipponbare</strain>
    </source>
</reference>
<evidence type="ECO:0000313" key="2">
    <source>
        <dbReference type="EMBL" id="BAT17838.1"/>
    </source>
</evidence>
<keyword evidence="3" id="KW-1185">Reference proteome</keyword>
<dbReference type="Gramene" id="Os12t0583500-02">
    <property type="protein sequence ID" value="Os12t0583500-02"/>
    <property type="gene ID" value="Os12g0583500"/>
</dbReference>
<gene>
    <name evidence="2" type="ordered locus">Os12g0583500</name>
    <name evidence="2" type="ORF">OSNPB_120583500</name>
</gene>
<dbReference type="EMBL" id="AP014968">
    <property type="protein sequence ID" value="BAT17838.1"/>
    <property type="molecule type" value="Genomic_DNA"/>
</dbReference>
<protein>
    <submittedName>
        <fullName evidence="2">Os12g0583500 protein</fullName>
    </submittedName>
</protein>
<feature type="region of interest" description="Disordered" evidence="1">
    <location>
        <begin position="1"/>
        <end position="21"/>
    </location>
</feature>
<name>A0A0P0YD63_ORYSJ</name>
<keyword evidence="4" id="KW-1267">Proteomics identification</keyword>